<dbReference type="InterPro" id="IPR043917">
    <property type="entry name" value="DUF5753"/>
</dbReference>
<dbReference type="InterPro" id="IPR001387">
    <property type="entry name" value="Cro/C1-type_HTH"/>
</dbReference>
<dbReference type="EMBL" id="FOWW01000002">
    <property type="protein sequence ID" value="SFP37021.1"/>
    <property type="molecule type" value="Genomic_DNA"/>
</dbReference>
<name>A0A1I5PTX6_9PSEU</name>
<accession>A0A1I5PTX6</accession>
<organism evidence="2 3">
    <name type="scientific">Amycolatopsis arida</name>
    <dbReference type="NCBI Taxonomy" id="587909"/>
    <lineage>
        <taxon>Bacteria</taxon>
        <taxon>Bacillati</taxon>
        <taxon>Actinomycetota</taxon>
        <taxon>Actinomycetes</taxon>
        <taxon>Pseudonocardiales</taxon>
        <taxon>Pseudonocardiaceae</taxon>
        <taxon>Amycolatopsis</taxon>
    </lineage>
</organism>
<keyword evidence="3" id="KW-1185">Reference proteome</keyword>
<dbReference type="AlphaFoldDB" id="A0A1I5PTX6"/>
<evidence type="ECO:0000259" key="1">
    <source>
        <dbReference type="PROSITE" id="PS50943"/>
    </source>
</evidence>
<dbReference type="SUPFAM" id="SSF47413">
    <property type="entry name" value="lambda repressor-like DNA-binding domains"/>
    <property type="match status" value="1"/>
</dbReference>
<dbReference type="Proteomes" id="UP000198727">
    <property type="component" value="Unassembled WGS sequence"/>
</dbReference>
<feature type="domain" description="HTH cro/C1-type" evidence="1">
    <location>
        <begin position="24"/>
        <end position="78"/>
    </location>
</feature>
<dbReference type="Pfam" id="PF19054">
    <property type="entry name" value="DUF5753"/>
    <property type="match status" value="1"/>
</dbReference>
<dbReference type="CDD" id="cd00093">
    <property type="entry name" value="HTH_XRE"/>
    <property type="match status" value="1"/>
</dbReference>
<proteinExistence type="predicted"/>
<dbReference type="InterPro" id="IPR010982">
    <property type="entry name" value="Lambda_DNA-bd_dom_sf"/>
</dbReference>
<evidence type="ECO:0000313" key="2">
    <source>
        <dbReference type="EMBL" id="SFP37021.1"/>
    </source>
</evidence>
<dbReference type="Pfam" id="PF13560">
    <property type="entry name" value="HTH_31"/>
    <property type="match status" value="1"/>
</dbReference>
<dbReference type="GO" id="GO:0003677">
    <property type="term" value="F:DNA binding"/>
    <property type="evidence" value="ECO:0007669"/>
    <property type="project" value="InterPro"/>
</dbReference>
<sequence length="288" mass="32212">MVDDSSMSNPKHVTIRCRHVAGRLRDIREGTGMTLNDAADLLGVSISKISRMETGCATLFVDEVATLLGLYKVEAAERERLLDLVRKSQEKNWWERLQGVPEPWASLMDFETRTSRIQTFQPLVVPGLLQTAEYSREVITQMDPTLSETEVEARVGARMARQWLLTKPFGPSYVAVLDESVLRRPVGDRQVMVQQLRHLLDMSDRPNVLLRVVPQSAGAHAGLRGSFVLMEFQEAPPLVYLEAQGTHLYLEEPEDVGSYKLALSNILSMALAPDATRELIVTLLDEAG</sequence>
<dbReference type="SMART" id="SM00530">
    <property type="entry name" value="HTH_XRE"/>
    <property type="match status" value="1"/>
</dbReference>
<dbReference type="PROSITE" id="PS50943">
    <property type="entry name" value="HTH_CROC1"/>
    <property type="match status" value="1"/>
</dbReference>
<protein>
    <submittedName>
        <fullName evidence="2">Helix-turn-helix domain-containing protein</fullName>
    </submittedName>
</protein>
<gene>
    <name evidence="2" type="ORF">SAMN05421810_102384</name>
</gene>
<evidence type="ECO:0000313" key="3">
    <source>
        <dbReference type="Proteomes" id="UP000198727"/>
    </source>
</evidence>
<dbReference type="STRING" id="587909.SAMN05421810_102384"/>
<dbReference type="Gene3D" id="1.10.260.40">
    <property type="entry name" value="lambda repressor-like DNA-binding domains"/>
    <property type="match status" value="1"/>
</dbReference>
<reference evidence="3" key="1">
    <citation type="submission" date="2016-10" db="EMBL/GenBank/DDBJ databases">
        <authorList>
            <person name="Varghese N."/>
            <person name="Submissions S."/>
        </authorList>
    </citation>
    <scope>NUCLEOTIDE SEQUENCE [LARGE SCALE GENOMIC DNA]</scope>
    <source>
        <strain evidence="3">CGMCC 4.5579</strain>
    </source>
</reference>